<gene>
    <name evidence="1" type="ORF">SDC9_192306</name>
</gene>
<sequence>MECTKCKNEMKKVTFATGAVLTKPYLWYKKKGIFETEKISNVSCYVCVECGNIEFIADEPQTFKNI</sequence>
<reference evidence="1" key="1">
    <citation type="submission" date="2019-08" db="EMBL/GenBank/DDBJ databases">
        <authorList>
            <person name="Kucharzyk K."/>
            <person name="Murdoch R.W."/>
            <person name="Higgins S."/>
            <person name="Loffler F."/>
        </authorList>
    </citation>
    <scope>NUCLEOTIDE SEQUENCE</scope>
</reference>
<accession>A0A645I0C4</accession>
<organism evidence="1">
    <name type="scientific">bioreactor metagenome</name>
    <dbReference type="NCBI Taxonomy" id="1076179"/>
    <lineage>
        <taxon>unclassified sequences</taxon>
        <taxon>metagenomes</taxon>
        <taxon>ecological metagenomes</taxon>
    </lineage>
</organism>
<comment type="caution">
    <text evidence="1">The sequence shown here is derived from an EMBL/GenBank/DDBJ whole genome shotgun (WGS) entry which is preliminary data.</text>
</comment>
<protein>
    <submittedName>
        <fullName evidence="1">Uncharacterized protein</fullName>
    </submittedName>
</protein>
<dbReference type="AlphaFoldDB" id="A0A645I0C4"/>
<dbReference type="EMBL" id="VSSQ01104097">
    <property type="protein sequence ID" value="MPN44741.1"/>
    <property type="molecule type" value="Genomic_DNA"/>
</dbReference>
<proteinExistence type="predicted"/>
<evidence type="ECO:0000313" key="1">
    <source>
        <dbReference type="EMBL" id="MPN44741.1"/>
    </source>
</evidence>
<name>A0A645I0C4_9ZZZZ</name>